<evidence type="ECO:0000313" key="1">
    <source>
        <dbReference type="EMBL" id="KYR00522.1"/>
    </source>
</evidence>
<gene>
    <name evidence="1" type="ORF">DLAC_02533</name>
</gene>
<dbReference type="Proteomes" id="UP000076078">
    <property type="component" value="Unassembled WGS sequence"/>
</dbReference>
<sequence length="1347" mass="155367">MASGFSFGHIVYPTPKHILDNKPLNSFIESLKKIQTDSVQIYQQLDEFLTKSPHDYINLQAEYQNYKYISKTFKLEILRYFKWIHDPNILKMLFAISTIDRVADHSTNSPYIFESGIITLEEFLKKILLDKDLLPFLGGFLLELGEFNRTTANKIWCLVCRIYFDNLHNKTLQSYVYQTTWDRITMKLKDFEPVSQTKDTFQLKPNTFSKFEADTETLDTLVRLMSLENYQKEFPNNSKLMSYISNILKQNQYSPSLLNLIPLVMFSTEHCVGVFRLLREKSNPDHFKFKVAELIESLLRQIPGDQGHPKEFRLLKLLKELKNDALLFFKDGKLLGSALSVVLDWIIQLKFSNYQCVCDCINLLEYHSTLWFSIVTPQQIQMLREQLDINLLEKSKLENPTQYISPLIEFGQLDIDMQYLIHNVLLSPKYENGKFSILNYILQKKMNHPDIPMLIEYLKETLPNRMNDNIQLQHKTIEILYEISQKYSHTGLLYFTVSNLIWNIEVSLSTKESTTEYLSLLENIFLKFSKEIMSNTTCVERLKHCLKSDQFLVECMISEKYNLVVVILESLIQTGTSKDTLYSLSLSLVKCSKAEYLNTQKSPHYLGKLLSLWKTLVENPQTIFLGMQVLSINNFSTIMSSEILRNCDNLETQLKPLEYLSSQFPTLFEGISYFLLTELDNFTTNNTLGDNNLENQVSFILKVLPSSYKENGILNLQLITRKQFEKVFGNIFLGKDLESYLSNLLKVSGDIFDFSIMIHYLSSPKAAYKLFCKYPKILDDPTHLKIVLKALELPKYHETRKYLLSQSFLPLENSLKTIMDQNQQQQLITRLPDILISKILNYLIIQPYQNIKFKISLATISRKFFDIVKKLMTLGFESKRTYQNWFYKREFIVKNPINRESPWCLLQNLRLTVPVLISDFDKIDHSNFSNLYHLSIDSKTYEQLNLRDKIHSLTTVKHVVLRIFNLDQLADPNIFQQVPNIETLEISLRTQSDARIMVHLGIVFTKELLDKLKKLIFHITRSTINLIPQLDQLIQPLRSDLKTIIFLYSTTYTEIDARIKSVEYDSFLGPNHEEFKNIRNLIGLKKLVIPDSYAIHFKPSEKTETFDLPSLKKISISTDFGYLKNLFDCDFWNLPSLKVLQVSIGAKAGQGLFKPHKNIPLHLPLSFTPNPPIPNVQPKKSDDFEFFGSNSTSNLPFGFGSSNSTASGLDFSNTTSTPSFGSFKSTPPSGFSSSNSTPLPGFNSKSTPFGFGSSNSTPAPYFGSIPPSGFASTNSNTNDMPIESIVYKFIESMHSNSTVNILRIKVASSSIVPLIVPLMNDRNEILSSNTKQPIWYVCNDMTTFYRI</sequence>
<dbReference type="InParanoid" id="A0A152A2P0"/>
<dbReference type="EMBL" id="LODT01000013">
    <property type="protein sequence ID" value="KYR00522.1"/>
    <property type="molecule type" value="Genomic_DNA"/>
</dbReference>
<reference evidence="1 2" key="1">
    <citation type="submission" date="2015-12" db="EMBL/GenBank/DDBJ databases">
        <title>Dictyostelia acquired genes for synthesis and detection of signals that induce cell-type specialization by lateral gene transfer from prokaryotes.</title>
        <authorList>
            <person name="Gloeckner G."/>
            <person name="Schaap P."/>
        </authorList>
    </citation>
    <scope>NUCLEOTIDE SEQUENCE [LARGE SCALE GENOMIC DNA]</scope>
    <source>
        <strain evidence="1 2">TK</strain>
    </source>
</reference>
<proteinExistence type="predicted"/>
<evidence type="ECO:0000313" key="2">
    <source>
        <dbReference type="Proteomes" id="UP000076078"/>
    </source>
</evidence>
<name>A0A152A2P0_TIELA</name>
<organism evidence="1 2">
    <name type="scientific">Tieghemostelium lacteum</name>
    <name type="common">Slime mold</name>
    <name type="synonym">Dictyostelium lacteum</name>
    <dbReference type="NCBI Taxonomy" id="361077"/>
    <lineage>
        <taxon>Eukaryota</taxon>
        <taxon>Amoebozoa</taxon>
        <taxon>Evosea</taxon>
        <taxon>Eumycetozoa</taxon>
        <taxon>Dictyostelia</taxon>
        <taxon>Dictyosteliales</taxon>
        <taxon>Raperosteliaceae</taxon>
        <taxon>Tieghemostelium</taxon>
    </lineage>
</organism>
<comment type="caution">
    <text evidence="1">The sequence shown here is derived from an EMBL/GenBank/DDBJ whole genome shotgun (WGS) entry which is preliminary data.</text>
</comment>
<protein>
    <submittedName>
        <fullName evidence="1">Uncharacterized protein</fullName>
    </submittedName>
</protein>
<accession>A0A152A2P0</accession>
<keyword evidence="2" id="KW-1185">Reference proteome</keyword>